<dbReference type="Proteomes" id="UP000734854">
    <property type="component" value="Unassembled WGS sequence"/>
</dbReference>
<evidence type="ECO:0000256" key="1">
    <source>
        <dbReference type="SAM" id="SignalP"/>
    </source>
</evidence>
<protein>
    <submittedName>
        <fullName evidence="2">Uncharacterized protein</fullName>
    </submittedName>
</protein>
<accession>A0A8J5LAJ7</accession>
<keyword evidence="1" id="KW-0732">Signal</keyword>
<comment type="caution">
    <text evidence="2">The sequence shown here is derived from an EMBL/GenBank/DDBJ whole genome shotgun (WGS) entry which is preliminary data.</text>
</comment>
<dbReference type="InterPro" id="IPR039923">
    <property type="entry name" value="Protodermal_1"/>
</dbReference>
<dbReference type="EMBL" id="JACMSC010000008">
    <property type="protein sequence ID" value="KAG6511199.1"/>
    <property type="molecule type" value="Genomic_DNA"/>
</dbReference>
<reference evidence="2 3" key="1">
    <citation type="submission" date="2020-08" db="EMBL/GenBank/DDBJ databases">
        <title>Plant Genome Project.</title>
        <authorList>
            <person name="Zhang R.-G."/>
        </authorList>
    </citation>
    <scope>NUCLEOTIDE SEQUENCE [LARGE SCALE GENOMIC DNA]</scope>
    <source>
        <tissue evidence="2">Rhizome</tissue>
    </source>
</reference>
<sequence length="255" mass="26948">MVFALLVLTSPAIVAPAMSRAVEGGVVDEKSYYSPQDAVRGSAVSRQWWTWRSAITQATVGASAGGWRMLLLTASDHHSSSTSWAGNTKSARASRATDSDVACDPGAATASGPHSIGWIHVRFDFDNHACSYWGTHPAVIWGLVGYWGTIGALFGLPAAAAYGTDLSLPAALSNPRTDGIGALYREGTASMINSLASHSFPFSPEQVKASFNAAVVSDEAAARLQEGQRRTSQALLAVNYVLTPELMIRIGLHVD</sequence>
<organism evidence="2 3">
    <name type="scientific">Zingiber officinale</name>
    <name type="common">Ginger</name>
    <name type="synonym">Amomum zingiber</name>
    <dbReference type="NCBI Taxonomy" id="94328"/>
    <lineage>
        <taxon>Eukaryota</taxon>
        <taxon>Viridiplantae</taxon>
        <taxon>Streptophyta</taxon>
        <taxon>Embryophyta</taxon>
        <taxon>Tracheophyta</taxon>
        <taxon>Spermatophyta</taxon>
        <taxon>Magnoliopsida</taxon>
        <taxon>Liliopsida</taxon>
        <taxon>Zingiberales</taxon>
        <taxon>Zingiberaceae</taxon>
        <taxon>Zingiber</taxon>
    </lineage>
</organism>
<feature type="chain" id="PRO_5035184490" evidence="1">
    <location>
        <begin position="20"/>
        <end position="255"/>
    </location>
</feature>
<dbReference type="PANTHER" id="PTHR33210:SF18">
    <property type="entry name" value="PROTODERMAL FACTOR 1"/>
    <property type="match status" value="1"/>
</dbReference>
<keyword evidence="3" id="KW-1185">Reference proteome</keyword>
<dbReference type="AlphaFoldDB" id="A0A8J5LAJ7"/>
<evidence type="ECO:0000313" key="2">
    <source>
        <dbReference type="EMBL" id="KAG6511199.1"/>
    </source>
</evidence>
<proteinExistence type="predicted"/>
<name>A0A8J5LAJ7_ZINOF</name>
<gene>
    <name evidence="2" type="ORF">ZIOFF_029254</name>
</gene>
<dbReference type="PANTHER" id="PTHR33210">
    <property type="entry name" value="PROTODERMAL FACTOR 1"/>
    <property type="match status" value="1"/>
</dbReference>
<feature type="signal peptide" evidence="1">
    <location>
        <begin position="1"/>
        <end position="19"/>
    </location>
</feature>
<evidence type="ECO:0000313" key="3">
    <source>
        <dbReference type="Proteomes" id="UP000734854"/>
    </source>
</evidence>